<name>A0A2R6P5B8_9APHY</name>
<dbReference type="InterPro" id="IPR036259">
    <property type="entry name" value="MFS_trans_sf"/>
</dbReference>
<dbReference type="EMBL" id="MLYV02000532">
    <property type="protein sequence ID" value="PSR85526.1"/>
    <property type="molecule type" value="Genomic_DNA"/>
</dbReference>
<accession>A0A2R6P5B8</accession>
<organism evidence="2 3">
    <name type="scientific">Hermanssonia centrifuga</name>
    <dbReference type="NCBI Taxonomy" id="98765"/>
    <lineage>
        <taxon>Eukaryota</taxon>
        <taxon>Fungi</taxon>
        <taxon>Dikarya</taxon>
        <taxon>Basidiomycota</taxon>
        <taxon>Agaricomycotina</taxon>
        <taxon>Agaricomycetes</taxon>
        <taxon>Polyporales</taxon>
        <taxon>Meruliaceae</taxon>
        <taxon>Hermanssonia</taxon>
    </lineage>
</organism>
<comment type="caution">
    <text evidence="2">The sequence shown here is derived from an EMBL/GenBank/DDBJ whole genome shotgun (WGS) entry which is preliminary data.</text>
</comment>
<reference evidence="2 3" key="1">
    <citation type="submission" date="2018-02" db="EMBL/GenBank/DDBJ databases">
        <title>Genome sequence of the basidiomycete white-rot fungus Phlebia centrifuga.</title>
        <authorList>
            <person name="Granchi Z."/>
            <person name="Peng M."/>
            <person name="de Vries R.P."/>
            <person name="Hilden K."/>
            <person name="Makela M.R."/>
            <person name="Grigoriev I."/>
            <person name="Riley R."/>
        </authorList>
    </citation>
    <scope>NUCLEOTIDE SEQUENCE [LARGE SCALE GENOMIC DNA]</scope>
    <source>
        <strain evidence="2 3">FBCC195</strain>
    </source>
</reference>
<dbReference type="OrthoDB" id="2802485at2759"/>
<sequence>MPSITPGGMSTRGSKSTEDVISTEISDLEPDFPEGGLQAWLAVLGSFLVYFASFGVINSFGTFQEFYLREYLSNYNATVIAFIGALQITLLYIAGIFIGPLFDAIGLKVALLTLLSIENCAQRT</sequence>
<dbReference type="Proteomes" id="UP000186601">
    <property type="component" value="Unassembled WGS sequence"/>
</dbReference>
<feature type="transmembrane region" description="Helical" evidence="1">
    <location>
        <begin position="39"/>
        <end position="63"/>
    </location>
</feature>
<proteinExistence type="predicted"/>
<protein>
    <recommendedName>
        <fullName evidence="4">Major facilitator superfamily (MFS) profile domain-containing protein</fullName>
    </recommendedName>
</protein>
<dbReference type="SUPFAM" id="SSF103473">
    <property type="entry name" value="MFS general substrate transporter"/>
    <property type="match status" value="1"/>
</dbReference>
<feature type="transmembrane region" description="Helical" evidence="1">
    <location>
        <begin position="75"/>
        <end position="98"/>
    </location>
</feature>
<gene>
    <name evidence="2" type="ORF">PHLCEN_2v5417</name>
</gene>
<evidence type="ECO:0000256" key="1">
    <source>
        <dbReference type="SAM" id="Phobius"/>
    </source>
</evidence>
<dbReference type="STRING" id="98765.A0A2R6P5B8"/>
<evidence type="ECO:0000313" key="2">
    <source>
        <dbReference type="EMBL" id="PSR85526.1"/>
    </source>
</evidence>
<evidence type="ECO:0008006" key="4">
    <source>
        <dbReference type="Google" id="ProtNLM"/>
    </source>
</evidence>
<evidence type="ECO:0000313" key="3">
    <source>
        <dbReference type="Proteomes" id="UP000186601"/>
    </source>
</evidence>
<dbReference type="AlphaFoldDB" id="A0A2R6P5B8"/>
<keyword evidence="3" id="KW-1185">Reference proteome</keyword>
<keyword evidence="1" id="KW-0812">Transmembrane</keyword>
<keyword evidence="1" id="KW-0472">Membrane</keyword>
<keyword evidence="1" id="KW-1133">Transmembrane helix</keyword>